<feature type="compositionally biased region" description="Low complexity" evidence="1">
    <location>
        <begin position="41"/>
        <end position="66"/>
    </location>
</feature>
<organism evidence="3 4">
    <name type="scientific">Anaeromyxobacter dehalogenans (strain 2CP-C)</name>
    <dbReference type="NCBI Taxonomy" id="290397"/>
    <lineage>
        <taxon>Bacteria</taxon>
        <taxon>Pseudomonadati</taxon>
        <taxon>Myxococcota</taxon>
        <taxon>Myxococcia</taxon>
        <taxon>Myxococcales</taxon>
        <taxon>Cystobacterineae</taxon>
        <taxon>Anaeromyxobacteraceae</taxon>
        <taxon>Anaeromyxobacter</taxon>
    </lineage>
</organism>
<dbReference type="Proteomes" id="UP000001935">
    <property type="component" value="Chromosome"/>
</dbReference>
<evidence type="ECO:0000313" key="3">
    <source>
        <dbReference type="EMBL" id="ABC81863.1"/>
    </source>
</evidence>
<name>Q2IJN6_ANADE</name>
<dbReference type="EMBL" id="CP000251">
    <property type="protein sequence ID" value="ABC81863.1"/>
    <property type="molecule type" value="Genomic_DNA"/>
</dbReference>
<keyword evidence="2" id="KW-0732">Signal</keyword>
<feature type="signal peptide" evidence="2">
    <location>
        <begin position="1"/>
        <end position="35"/>
    </location>
</feature>
<gene>
    <name evidence="3" type="ordered locus">Adeh_2093</name>
</gene>
<proteinExistence type="predicted"/>
<accession>Q2IJN6</accession>
<dbReference type="HOGENOM" id="CLU_1479162_0_0_7"/>
<reference evidence="3" key="1">
    <citation type="submission" date="2006-01" db="EMBL/GenBank/DDBJ databases">
        <title>Complete sequence of Anaeromyxobacter dehalogenans 2CP-C.</title>
        <authorList>
            <consortium name="US DOE Joint Genome Institute"/>
            <person name="Copeland A."/>
            <person name="Lucas S."/>
            <person name="Lapidus A."/>
            <person name="Barry K."/>
            <person name="Detter J.C."/>
            <person name="Glavina T."/>
            <person name="Hammon N."/>
            <person name="Israni S."/>
            <person name="Pitluck S."/>
            <person name="Brettin T."/>
            <person name="Bruce D."/>
            <person name="Han C."/>
            <person name="Tapia R."/>
            <person name="Gilna P."/>
            <person name="Kiss H."/>
            <person name="Schmutz J."/>
            <person name="Larimer F."/>
            <person name="Land M."/>
            <person name="Kyrpides N."/>
            <person name="Anderson I."/>
            <person name="Sanford R.A."/>
            <person name="Ritalahti K.M."/>
            <person name="Thomas H.S."/>
            <person name="Kirby J.R."/>
            <person name="Zhulin I.B."/>
            <person name="Loeffler F.E."/>
            <person name="Richardson P."/>
        </authorList>
    </citation>
    <scope>NUCLEOTIDE SEQUENCE</scope>
    <source>
        <strain evidence="3">2CP-C</strain>
    </source>
</reference>
<dbReference type="KEGG" id="ade:Adeh_2093"/>
<evidence type="ECO:0000256" key="1">
    <source>
        <dbReference type="SAM" id="MobiDB-lite"/>
    </source>
</evidence>
<evidence type="ECO:0000256" key="2">
    <source>
        <dbReference type="SAM" id="SignalP"/>
    </source>
</evidence>
<dbReference type="STRING" id="290397.Adeh_2093"/>
<feature type="region of interest" description="Disordered" evidence="1">
    <location>
        <begin position="31"/>
        <end position="68"/>
    </location>
</feature>
<sequence>MDRRRSPPRRGWAGPMSLSLVALLLSLAAAAPPGAEPPSPAAAAAPDGSAAAQAAAQPAAPASAAPTLREVNLARAGKGLLPRKAPPRRAPRRLHVVSARDQVARAQQVGGSAAVELVEVATAAAAPELVPAAEPVPGAAGPAWIAGRVIRGVVGLGLGVGVGGAGGRGAEPGARVEAEPGGLRAGARVASVEVTVRVRAGALALAAGSPGAAVRPLR</sequence>
<evidence type="ECO:0000313" key="4">
    <source>
        <dbReference type="Proteomes" id="UP000001935"/>
    </source>
</evidence>
<feature type="chain" id="PRO_5004210237" evidence="2">
    <location>
        <begin position="36"/>
        <end position="218"/>
    </location>
</feature>
<protein>
    <submittedName>
        <fullName evidence="3">Uncharacterized protein</fullName>
    </submittedName>
</protein>
<dbReference type="AlphaFoldDB" id="Q2IJN6"/>